<dbReference type="RefSeq" id="WP_249707095.1">
    <property type="nucleotide sequence ID" value="NZ_JAMFMB010000003.1"/>
</dbReference>
<reference evidence="1" key="1">
    <citation type="submission" date="2022-05" db="EMBL/GenBank/DDBJ databases">
        <authorList>
            <person name="Park J.-S."/>
        </authorList>
    </citation>
    <scope>NUCLEOTIDE SEQUENCE</scope>
    <source>
        <strain evidence="1">2012CJ41-6</strain>
    </source>
</reference>
<evidence type="ECO:0000313" key="1">
    <source>
        <dbReference type="EMBL" id="MCL6282725.1"/>
    </source>
</evidence>
<name>A0ABT0PYR7_9RHOB</name>
<sequence length="456" mass="49737">MLTQTQQSFLERFGITDRGGSGGAATEYDALLSEAEDRLSRVRALPPRAGQLLKDLTGPIAAAVTAARKAAAQGAQDDAVGTLSAQVTLGRKLDREVDTVTEYLREAKGFAARLAETRAQARGHGAAAVEDYLKRLENDDKRRQAAEARGEFDQAIIACEAQEARHAAMMQEAGRATNCNKVRHEIESEIARLESHAPGGGNARPVIATVREMMNDADNFGKSANWVGAALTMRKARTELQLGTRGLELMEKLRPDEEATEFTRAHVQILAHIKALQGLKSGGPIQRELRRIVEMTKDARKALPDENKALHLLNQCRAACIDLTQAVLENGRYASSFKQLFRQRDQLRQVQQDKCAQPEIKRVTKLLREADSLTRRLDFPAAIAQVDAAAKTLQTGLRAAHLYADTVRPARAALARLAQGGDKTAAQSGLNALDEAFRKRDLKRADSLARAALDGG</sequence>
<gene>
    <name evidence="1" type="ORF">M3P21_04205</name>
</gene>
<dbReference type="Proteomes" id="UP001203880">
    <property type="component" value="Unassembled WGS sequence"/>
</dbReference>
<evidence type="ECO:0000313" key="2">
    <source>
        <dbReference type="Proteomes" id="UP001203880"/>
    </source>
</evidence>
<comment type="caution">
    <text evidence="1">The sequence shown here is derived from an EMBL/GenBank/DDBJ whole genome shotgun (WGS) entry which is preliminary data.</text>
</comment>
<dbReference type="EMBL" id="JAMFMB010000003">
    <property type="protein sequence ID" value="MCL6282725.1"/>
    <property type="molecule type" value="Genomic_DNA"/>
</dbReference>
<keyword evidence="2" id="KW-1185">Reference proteome</keyword>
<accession>A0ABT0PYR7</accession>
<organism evidence="1 2">
    <name type="scientific">Ruegeria spongiae</name>
    <dbReference type="NCBI Taxonomy" id="2942209"/>
    <lineage>
        <taxon>Bacteria</taxon>
        <taxon>Pseudomonadati</taxon>
        <taxon>Pseudomonadota</taxon>
        <taxon>Alphaproteobacteria</taxon>
        <taxon>Rhodobacterales</taxon>
        <taxon>Roseobacteraceae</taxon>
        <taxon>Ruegeria</taxon>
    </lineage>
</organism>
<proteinExistence type="predicted"/>
<protein>
    <submittedName>
        <fullName evidence="1">DUF724 domain-containing protein</fullName>
    </submittedName>
</protein>